<keyword evidence="4 7" id="KW-0689">Ribosomal protein</keyword>
<dbReference type="Proteomes" id="UP000008854">
    <property type="component" value="Unassembled WGS sequence"/>
</dbReference>
<dbReference type="STRING" id="6183.G4VRI9"/>
<keyword evidence="3" id="KW-0809">Transit peptide</keyword>
<organism evidence="8 9">
    <name type="scientific">Schistosoma mansoni</name>
    <name type="common">Blood fluke</name>
    <dbReference type="NCBI Taxonomy" id="6183"/>
    <lineage>
        <taxon>Eukaryota</taxon>
        <taxon>Metazoa</taxon>
        <taxon>Spiralia</taxon>
        <taxon>Lophotrochozoa</taxon>
        <taxon>Platyhelminthes</taxon>
        <taxon>Trematoda</taxon>
        <taxon>Digenea</taxon>
        <taxon>Strigeidida</taxon>
        <taxon>Schistosomatoidea</taxon>
        <taxon>Schistosomatidae</taxon>
        <taxon>Schistosoma</taxon>
    </lineage>
</organism>
<dbReference type="AlphaFoldDB" id="G4VRI9"/>
<dbReference type="InterPro" id="IPR035977">
    <property type="entry name" value="Ribosomal_bL36_sp"/>
</dbReference>
<evidence type="ECO:0000256" key="7">
    <source>
        <dbReference type="RuleBase" id="RU000570"/>
    </source>
</evidence>
<dbReference type="Pfam" id="PF00444">
    <property type="entry name" value="Ribosomal_L36"/>
    <property type="match status" value="1"/>
</dbReference>
<dbReference type="InterPro" id="IPR052143">
    <property type="entry name" value="Mitoribosomal_bL36m"/>
</dbReference>
<dbReference type="eggNOG" id="ENOG502T053">
    <property type="taxonomic scope" value="Eukaryota"/>
</dbReference>
<keyword evidence="5" id="KW-0496">Mitochondrion</keyword>
<dbReference type="GeneID" id="8354836"/>
<evidence type="ECO:0000256" key="2">
    <source>
        <dbReference type="ARBA" id="ARBA00007645"/>
    </source>
</evidence>
<sequence length="96" mass="11364">MNSLRNVNGICSSFGSIGIFSPAAARNVMGLFNVQSRLYKMHDHLVRRCPDCYFDRREGRLYVECKTHPRHKQAQKMRPPKAPWLFKRPIWRTVCW</sequence>
<evidence type="ECO:0000256" key="5">
    <source>
        <dbReference type="ARBA" id="ARBA00023128"/>
    </source>
</evidence>
<dbReference type="InParanoid" id="G4VRI9"/>
<keyword evidence="6 7" id="KW-0687">Ribonucleoprotein</keyword>
<dbReference type="PhylomeDB" id="G4VRI9"/>
<dbReference type="PANTHER" id="PTHR46909">
    <property type="entry name" value="39S RIBOSOMAL PROTEIN L36, MITOCHONDRIAL"/>
    <property type="match status" value="1"/>
</dbReference>
<evidence type="ECO:0000313" key="9">
    <source>
        <dbReference type="WBParaSite" id="Smp_091170.1"/>
    </source>
</evidence>
<dbReference type="SUPFAM" id="SSF57840">
    <property type="entry name" value="Ribosomal protein L36"/>
    <property type="match status" value="1"/>
</dbReference>
<dbReference type="NCBIfam" id="TIGR01022">
    <property type="entry name" value="rpmJ_bact"/>
    <property type="match status" value="1"/>
</dbReference>
<evidence type="ECO:0000256" key="1">
    <source>
        <dbReference type="ARBA" id="ARBA00004173"/>
    </source>
</evidence>
<reference evidence="9" key="2">
    <citation type="submission" date="2018-12" db="UniProtKB">
        <authorList>
            <consortium name="WormBaseParasite"/>
        </authorList>
    </citation>
    <scope>IDENTIFICATION</scope>
    <source>
        <strain evidence="9">Puerto Rican</strain>
    </source>
</reference>
<dbReference type="RefSeq" id="XP_018654258.1">
    <property type="nucleotide sequence ID" value="XM_018788746.1"/>
</dbReference>
<dbReference type="WBParaSite" id="Smp_091170.1">
    <property type="protein sequence ID" value="Smp_091170.1"/>
    <property type="gene ID" value="Smp_091170"/>
</dbReference>
<keyword evidence="8" id="KW-1185">Reference proteome</keyword>
<dbReference type="InterPro" id="IPR000473">
    <property type="entry name" value="Ribosomal_bL36"/>
</dbReference>
<comment type="similarity">
    <text evidence="2 7">Belongs to the bacterial ribosomal protein bL36 family.</text>
</comment>
<evidence type="ECO:0000256" key="4">
    <source>
        <dbReference type="ARBA" id="ARBA00022980"/>
    </source>
</evidence>
<accession>G4VRI9</accession>
<dbReference type="OrthoDB" id="10265903at2759"/>
<dbReference type="KEGG" id="smm:Smp_091170"/>
<reference evidence="8" key="1">
    <citation type="journal article" date="2012" name="PLoS Negl. Trop. Dis.">
        <title>A systematically improved high quality genome and transcriptome of the human blood fluke Schistosoma mansoni.</title>
        <authorList>
            <person name="Protasio A.V."/>
            <person name="Tsai I.J."/>
            <person name="Babbage A."/>
            <person name="Nichol S."/>
            <person name="Hunt M."/>
            <person name="Aslett M.A."/>
            <person name="De Silva N."/>
            <person name="Velarde G.S."/>
            <person name="Anderson T.J."/>
            <person name="Clark R.C."/>
            <person name="Davidson C."/>
            <person name="Dillon G.P."/>
            <person name="Holroyd N.E."/>
            <person name="LoVerde P.T."/>
            <person name="Lloyd C."/>
            <person name="McQuillan J."/>
            <person name="Oliveira G."/>
            <person name="Otto T.D."/>
            <person name="Parker-Manuel S.J."/>
            <person name="Quail M.A."/>
            <person name="Wilson R.A."/>
            <person name="Zerlotini A."/>
            <person name="Dunne D.W."/>
            <person name="Berriman M."/>
        </authorList>
    </citation>
    <scope>NUCLEOTIDE SEQUENCE [LARGE SCALE GENOMIC DNA]</scope>
    <source>
        <strain evidence="8">Puerto Rican</strain>
    </source>
</reference>
<proteinExistence type="inferred from homology"/>
<comment type="subcellular location">
    <subcellularLocation>
        <location evidence="1">Mitochondrion</location>
    </subcellularLocation>
</comment>
<dbReference type="PANTHER" id="PTHR46909:SF1">
    <property type="entry name" value="LARGE RIBOSOMAL SUBUNIT PROTEIN BL36M"/>
    <property type="match status" value="1"/>
</dbReference>
<evidence type="ECO:0000256" key="3">
    <source>
        <dbReference type="ARBA" id="ARBA00022946"/>
    </source>
</evidence>
<dbReference type="GO" id="GO:0006412">
    <property type="term" value="P:translation"/>
    <property type="evidence" value="ECO:0007669"/>
    <property type="project" value="InterPro"/>
</dbReference>
<protein>
    <recommendedName>
        <fullName evidence="7">Ribosomal protein</fullName>
    </recommendedName>
</protein>
<dbReference type="HOGENOM" id="CLU_2362348_0_0_1"/>
<dbReference type="GO" id="GO:0003735">
    <property type="term" value="F:structural constituent of ribosome"/>
    <property type="evidence" value="ECO:0007669"/>
    <property type="project" value="InterPro"/>
</dbReference>
<evidence type="ECO:0000313" key="8">
    <source>
        <dbReference type="Proteomes" id="UP000008854"/>
    </source>
</evidence>
<dbReference type="CTD" id="8354836"/>
<evidence type="ECO:0000256" key="6">
    <source>
        <dbReference type="ARBA" id="ARBA00023274"/>
    </source>
</evidence>
<dbReference type="GO" id="GO:0005762">
    <property type="term" value="C:mitochondrial large ribosomal subunit"/>
    <property type="evidence" value="ECO:0007669"/>
    <property type="project" value="TreeGrafter"/>
</dbReference>
<name>G4VRI9_SCHMA</name>